<dbReference type="PROSITE" id="PS51257">
    <property type="entry name" value="PROKAR_LIPOPROTEIN"/>
    <property type="match status" value="1"/>
</dbReference>
<proteinExistence type="predicted"/>
<organism evidence="2 3">
    <name type="scientific">Prunus yedoensis var. nudiflora</name>
    <dbReference type="NCBI Taxonomy" id="2094558"/>
    <lineage>
        <taxon>Eukaryota</taxon>
        <taxon>Viridiplantae</taxon>
        <taxon>Streptophyta</taxon>
        <taxon>Embryophyta</taxon>
        <taxon>Tracheophyta</taxon>
        <taxon>Spermatophyta</taxon>
        <taxon>Magnoliopsida</taxon>
        <taxon>eudicotyledons</taxon>
        <taxon>Gunneridae</taxon>
        <taxon>Pentapetalae</taxon>
        <taxon>rosids</taxon>
        <taxon>fabids</taxon>
        <taxon>Rosales</taxon>
        <taxon>Rosaceae</taxon>
        <taxon>Amygdaloideae</taxon>
        <taxon>Amygdaleae</taxon>
        <taxon>Prunus</taxon>
    </lineage>
</organism>
<reference evidence="2 3" key="1">
    <citation type="submission" date="2018-02" db="EMBL/GenBank/DDBJ databases">
        <title>Draft genome of wild Prunus yedoensis var. nudiflora.</title>
        <authorList>
            <person name="Baek S."/>
            <person name="Kim J.-H."/>
            <person name="Choi K."/>
            <person name="Kim G.-B."/>
            <person name="Cho A."/>
            <person name="Jang H."/>
            <person name="Shin C.-H."/>
            <person name="Yu H.-J."/>
            <person name="Mun J.-H."/>
        </authorList>
    </citation>
    <scope>NUCLEOTIDE SEQUENCE [LARGE SCALE GENOMIC DNA]</scope>
    <source>
        <strain evidence="3">cv. Jeju island</strain>
        <tissue evidence="2">Leaf</tissue>
    </source>
</reference>
<keyword evidence="3" id="KW-1185">Reference proteome</keyword>
<keyword evidence="1" id="KW-0732">Signal</keyword>
<evidence type="ECO:0000313" key="2">
    <source>
        <dbReference type="EMBL" id="PQM36280.1"/>
    </source>
</evidence>
<name>A0A314UG52_PRUYE</name>
<gene>
    <name evidence="2" type="ORF">Pyn_01039</name>
</gene>
<dbReference type="EMBL" id="PJQY01003564">
    <property type="protein sequence ID" value="PQM36280.1"/>
    <property type="molecule type" value="Genomic_DNA"/>
</dbReference>
<sequence>MAVKSSTLLLVLLLVTLGCEVTSSTAYNPRHFGAACDTGILKRSSFPSGFVFGSASSSYQLLLWPQMGS</sequence>
<evidence type="ECO:0000313" key="3">
    <source>
        <dbReference type="Proteomes" id="UP000250321"/>
    </source>
</evidence>
<feature type="chain" id="PRO_5016421356" evidence="1">
    <location>
        <begin position="27"/>
        <end position="69"/>
    </location>
</feature>
<dbReference type="OrthoDB" id="1748168at2759"/>
<feature type="signal peptide" evidence="1">
    <location>
        <begin position="1"/>
        <end position="26"/>
    </location>
</feature>
<accession>A0A314UG52</accession>
<evidence type="ECO:0000256" key="1">
    <source>
        <dbReference type="SAM" id="SignalP"/>
    </source>
</evidence>
<dbReference type="AlphaFoldDB" id="A0A314UG52"/>
<comment type="caution">
    <text evidence="2">The sequence shown here is derived from an EMBL/GenBank/DDBJ whole genome shotgun (WGS) entry which is preliminary data.</text>
</comment>
<protein>
    <submittedName>
        <fullName evidence="2">Beta-glucosidase 12-like</fullName>
    </submittedName>
</protein>
<dbReference type="Proteomes" id="UP000250321">
    <property type="component" value="Unassembled WGS sequence"/>
</dbReference>